<proteinExistence type="predicted"/>
<dbReference type="PATRIC" id="fig|1703780.3.peg.1513"/>
<evidence type="ECO:0000313" key="1">
    <source>
        <dbReference type="EMBL" id="KPK69151.1"/>
    </source>
</evidence>
<name>A0A0S8G842_UNCW3</name>
<sequence length="63" mass="7108">VFLGDEDGTLISQKTIGAQRPFIATLFADKDKTITLSIDNSQSADQKTVHYIIRHFTLPDMKR</sequence>
<organism evidence="1 2">
    <name type="scientific">candidate division WOR_3 bacterium SM23_60</name>
    <dbReference type="NCBI Taxonomy" id="1703780"/>
    <lineage>
        <taxon>Bacteria</taxon>
        <taxon>Bacteria division WOR-3</taxon>
    </lineage>
</organism>
<dbReference type="AlphaFoldDB" id="A0A0S8G842"/>
<gene>
    <name evidence="1" type="ORF">AMJ87_10940</name>
</gene>
<comment type="caution">
    <text evidence="1">The sequence shown here is derived from an EMBL/GenBank/DDBJ whole genome shotgun (WGS) entry which is preliminary data.</text>
</comment>
<dbReference type="Proteomes" id="UP000051096">
    <property type="component" value="Unassembled WGS sequence"/>
</dbReference>
<evidence type="ECO:0000313" key="2">
    <source>
        <dbReference type="Proteomes" id="UP000051096"/>
    </source>
</evidence>
<protein>
    <submittedName>
        <fullName evidence="1">Uncharacterized protein</fullName>
    </submittedName>
</protein>
<feature type="non-terminal residue" evidence="1">
    <location>
        <position position="1"/>
    </location>
</feature>
<accession>A0A0S8G842</accession>
<reference evidence="1 2" key="1">
    <citation type="journal article" date="2015" name="Microbiome">
        <title>Genomic resolution of linkages in carbon, nitrogen, and sulfur cycling among widespread estuary sediment bacteria.</title>
        <authorList>
            <person name="Baker B.J."/>
            <person name="Lazar C.S."/>
            <person name="Teske A.P."/>
            <person name="Dick G.J."/>
        </authorList>
    </citation>
    <scope>NUCLEOTIDE SEQUENCE [LARGE SCALE GENOMIC DNA]</scope>
    <source>
        <strain evidence="1">SM23_60</strain>
    </source>
</reference>
<dbReference type="EMBL" id="LJUO01000138">
    <property type="protein sequence ID" value="KPK69151.1"/>
    <property type="molecule type" value="Genomic_DNA"/>
</dbReference>